<dbReference type="Pfam" id="PF00578">
    <property type="entry name" value="AhpC-TSA"/>
    <property type="match status" value="1"/>
</dbReference>
<dbReference type="SUPFAM" id="SSF52833">
    <property type="entry name" value="Thioredoxin-like"/>
    <property type="match status" value="1"/>
</dbReference>
<gene>
    <name evidence="3" type="ORF">E5082_04240</name>
</gene>
<accession>A0A4Z1DRS4</accession>
<organism evidence="3 4">
    <name type="scientific">Streptomyces griseoluteus</name>
    <dbReference type="NCBI Taxonomy" id="29306"/>
    <lineage>
        <taxon>Bacteria</taxon>
        <taxon>Bacillati</taxon>
        <taxon>Actinomycetota</taxon>
        <taxon>Actinomycetes</taxon>
        <taxon>Kitasatosporales</taxon>
        <taxon>Streptomycetaceae</taxon>
        <taxon>Streptomyces</taxon>
    </lineage>
</organism>
<dbReference type="InterPro" id="IPR000866">
    <property type="entry name" value="AhpC/TSA"/>
</dbReference>
<dbReference type="InterPro" id="IPR036249">
    <property type="entry name" value="Thioredoxin-like_sf"/>
</dbReference>
<dbReference type="Gene3D" id="3.40.30.10">
    <property type="entry name" value="Glutaredoxin"/>
    <property type="match status" value="1"/>
</dbReference>
<feature type="compositionally biased region" description="Low complexity" evidence="1">
    <location>
        <begin position="11"/>
        <end position="30"/>
    </location>
</feature>
<keyword evidence="4" id="KW-1185">Reference proteome</keyword>
<evidence type="ECO:0000256" key="1">
    <source>
        <dbReference type="SAM" id="MobiDB-lite"/>
    </source>
</evidence>
<feature type="domain" description="Alkyl hydroperoxide reductase subunit C/ Thiol specific antioxidant" evidence="2">
    <location>
        <begin position="93"/>
        <end position="180"/>
    </location>
</feature>
<feature type="compositionally biased region" description="Pro residues" evidence="1">
    <location>
        <begin position="1"/>
        <end position="10"/>
    </location>
</feature>
<comment type="caution">
    <text evidence="3">The sequence shown here is derived from an EMBL/GenBank/DDBJ whole genome shotgun (WGS) entry which is preliminary data.</text>
</comment>
<reference evidence="3 4" key="1">
    <citation type="submission" date="2019-04" db="EMBL/GenBank/DDBJ databases">
        <title>Streptomyces sp. nov. Bv016 isolated from bark of Buahinia variegata.</title>
        <authorList>
            <person name="Kanchanasin P."/>
            <person name="Tanasupawat S."/>
            <person name="Yuki M."/>
            <person name="Kudo T."/>
        </authorList>
    </citation>
    <scope>NUCLEOTIDE SEQUENCE [LARGE SCALE GENOMIC DNA]</scope>
    <source>
        <strain evidence="3 4">JCM 4765</strain>
    </source>
</reference>
<feature type="region of interest" description="Disordered" evidence="1">
    <location>
        <begin position="1"/>
        <end position="67"/>
    </location>
</feature>
<dbReference type="AlphaFoldDB" id="A0A4Z1DRS4"/>
<feature type="compositionally biased region" description="Polar residues" evidence="1">
    <location>
        <begin position="54"/>
        <end position="63"/>
    </location>
</feature>
<dbReference type="GO" id="GO:0016209">
    <property type="term" value="F:antioxidant activity"/>
    <property type="evidence" value="ECO:0007669"/>
    <property type="project" value="InterPro"/>
</dbReference>
<protein>
    <submittedName>
        <fullName evidence="3">Redoxin domain-containing protein</fullName>
    </submittedName>
</protein>
<evidence type="ECO:0000259" key="2">
    <source>
        <dbReference type="Pfam" id="PF00578"/>
    </source>
</evidence>
<evidence type="ECO:0000313" key="4">
    <source>
        <dbReference type="Proteomes" id="UP000298513"/>
    </source>
</evidence>
<evidence type="ECO:0000313" key="3">
    <source>
        <dbReference type="EMBL" id="TGN87610.1"/>
    </source>
</evidence>
<dbReference type="EMBL" id="SRRU01000001">
    <property type="protein sequence ID" value="TGN87610.1"/>
    <property type="molecule type" value="Genomic_DNA"/>
</dbReference>
<dbReference type="Proteomes" id="UP000298513">
    <property type="component" value="Unassembled WGS sequence"/>
</dbReference>
<sequence>MPSGTSPPRPTTGTAAPTSTPGTGSSPRGRWNGTRIPCEHPPSHPRTPPRRNPLQYTVTTSEGPLTVPSPDHEWTVLFFITEPGIGERVPELGGCTTGLCSARDAAARFARAGARVLGASAHAPGELAEFAAGRALGYPLIGDKDLALGRALGVPEVRAEGRVLFERAGVVLDRTGAVRALIHPVPDPEHHADLVLGELTRLTGEGEDD</sequence>
<name>A0A4Z1DRS4_STRGP</name>
<proteinExistence type="predicted"/>
<dbReference type="GO" id="GO:0016491">
    <property type="term" value="F:oxidoreductase activity"/>
    <property type="evidence" value="ECO:0007669"/>
    <property type="project" value="InterPro"/>
</dbReference>